<sequence>MTADGYVAIANSQEFKSLVKKKNSFIVPVSIFFLLFYFTLPVLTSFTTVLNVKVIGDITLVWIFALAQFIMTWILCMTYVSKANKFDQEAESIIEKVKDGDY</sequence>
<dbReference type="Proteomes" id="UP000036867">
    <property type="component" value="Unassembled WGS sequence"/>
</dbReference>
<keyword evidence="3" id="KW-1185">Reference proteome</keyword>
<proteinExistence type="predicted"/>
<dbReference type="STRING" id="263475.AMD00_01430"/>
<dbReference type="EMBL" id="LILB01000001">
    <property type="protein sequence ID" value="KOO52591.1"/>
    <property type="molecule type" value="Genomic_DNA"/>
</dbReference>
<dbReference type="AlphaFoldDB" id="A0A0M0LNL4"/>
<feature type="transmembrane region" description="Helical" evidence="1">
    <location>
        <begin position="25"/>
        <end position="46"/>
    </location>
</feature>
<organism evidence="2 3">
    <name type="scientific">Viridibacillus arvi</name>
    <dbReference type="NCBI Taxonomy" id="263475"/>
    <lineage>
        <taxon>Bacteria</taxon>
        <taxon>Bacillati</taxon>
        <taxon>Bacillota</taxon>
        <taxon>Bacilli</taxon>
        <taxon>Bacillales</taxon>
        <taxon>Caryophanaceae</taxon>
        <taxon>Viridibacillus</taxon>
    </lineage>
</organism>
<feature type="transmembrane region" description="Helical" evidence="1">
    <location>
        <begin position="58"/>
        <end position="80"/>
    </location>
</feature>
<dbReference type="Pfam" id="PF04341">
    <property type="entry name" value="DUF485"/>
    <property type="match status" value="1"/>
</dbReference>
<dbReference type="PANTHER" id="PTHR38441">
    <property type="entry name" value="INTEGRAL MEMBRANE PROTEIN-RELATED"/>
    <property type="match status" value="1"/>
</dbReference>
<reference evidence="3" key="1">
    <citation type="submission" date="2015-08" db="EMBL/GenBank/DDBJ databases">
        <title>Fjat-10028 dsm 16317.</title>
        <authorList>
            <person name="Liu B."/>
            <person name="Wang J."/>
            <person name="Zhu Y."/>
            <person name="Liu G."/>
            <person name="Chen Q."/>
            <person name="Chen Z."/>
            <person name="Lan J."/>
            <person name="Che J."/>
            <person name="Ge C."/>
            <person name="Shi H."/>
            <person name="Pan Z."/>
            <person name="Liu X."/>
        </authorList>
    </citation>
    <scope>NUCLEOTIDE SEQUENCE [LARGE SCALE GENOMIC DNA]</scope>
    <source>
        <strain evidence="3">DSM 16317</strain>
    </source>
</reference>
<gene>
    <name evidence="2" type="ORF">AMD00_01430</name>
</gene>
<keyword evidence="1" id="KW-0472">Membrane</keyword>
<keyword evidence="1" id="KW-1133">Transmembrane helix</keyword>
<evidence type="ECO:0000313" key="2">
    <source>
        <dbReference type="EMBL" id="KOO52591.1"/>
    </source>
</evidence>
<evidence type="ECO:0008006" key="4">
    <source>
        <dbReference type="Google" id="ProtNLM"/>
    </source>
</evidence>
<keyword evidence="1" id="KW-0812">Transmembrane</keyword>
<dbReference type="PANTHER" id="PTHR38441:SF1">
    <property type="entry name" value="MEMBRANE PROTEIN"/>
    <property type="match status" value="1"/>
</dbReference>
<evidence type="ECO:0000256" key="1">
    <source>
        <dbReference type="SAM" id="Phobius"/>
    </source>
</evidence>
<accession>A0A0M0LNL4</accession>
<evidence type="ECO:0000313" key="3">
    <source>
        <dbReference type="Proteomes" id="UP000036867"/>
    </source>
</evidence>
<dbReference type="InterPro" id="IPR007436">
    <property type="entry name" value="DUF485"/>
</dbReference>
<protein>
    <recommendedName>
        <fullName evidence="4">DUF485 domain-containing protein</fullName>
    </recommendedName>
</protein>
<name>A0A0M0LNL4_9BACL</name>
<comment type="caution">
    <text evidence="2">The sequence shown here is derived from an EMBL/GenBank/DDBJ whole genome shotgun (WGS) entry which is preliminary data.</text>
</comment>